<dbReference type="SUPFAM" id="SSF52743">
    <property type="entry name" value="Subtilisin-like"/>
    <property type="match status" value="1"/>
</dbReference>
<keyword evidence="7" id="KW-0812">Transmembrane</keyword>
<dbReference type="InterPro" id="IPR000209">
    <property type="entry name" value="Peptidase_S8/S53_dom"/>
</dbReference>
<feature type="domain" description="Peptidase S8/S53" evidence="8">
    <location>
        <begin position="11"/>
        <end position="205"/>
    </location>
</feature>
<dbReference type="Pfam" id="PF00082">
    <property type="entry name" value="Peptidase_S8"/>
    <property type="match status" value="1"/>
</dbReference>
<keyword evidence="10" id="KW-1185">Reference proteome</keyword>
<accession>A0A0A0BKB4</accession>
<dbReference type="PROSITE" id="PS51892">
    <property type="entry name" value="SUBTILASE"/>
    <property type="match status" value="1"/>
</dbReference>
<feature type="non-terminal residue" evidence="9">
    <location>
        <position position="1"/>
    </location>
</feature>
<dbReference type="InterPro" id="IPR023828">
    <property type="entry name" value="Peptidase_S8_Ser-AS"/>
</dbReference>
<proteinExistence type="inferred from homology"/>
<dbReference type="PANTHER" id="PTHR43806:SF11">
    <property type="entry name" value="CEREVISIN-RELATED"/>
    <property type="match status" value="1"/>
</dbReference>
<keyword evidence="7" id="KW-0472">Membrane</keyword>
<name>A0A0A0BKB4_9CELL</name>
<evidence type="ECO:0000256" key="4">
    <source>
        <dbReference type="ARBA" id="ARBA00022825"/>
    </source>
</evidence>
<keyword evidence="4" id="KW-0720">Serine protease</keyword>
<keyword evidence="3" id="KW-0378">Hydrolase</keyword>
<feature type="transmembrane region" description="Helical" evidence="7">
    <location>
        <begin position="282"/>
        <end position="307"/>
    </location>
</feature>
<evidence type="ECO:0000259" key="8">
    <source>
        <dbReference type="Pfam" id="PF00082"/>
    </source>
</evidence>
<dbReference type="GO" id="GO:0004252">
    <property type="term" value="F:serine-type endopeptidase activity"/>
    <property type="evidence" value="ECO:0007669"/>
    <property type="project" value="InterPro"/>
</dbReference>
<dbReference type="AlphaFoldDB" id="A0A0A0BKB4"/>
<dbReference type="InterPro" id="IPR050131">
    <property type="entry name" value="Peptidase_S8_subtilisin-like"/>
</dbReference>
<dbReference type="RefSeq" id="WP_156968599.1">
    <property type="nucleotide sequence ID" value="NZ_AXCZ01000336.1"/>
</dbReference>
<evidence type="ECO:0000256" key="2">
    <source>
        <dbReference type="ARBA" id="ARBA00022670"/>
    </source>
</evidence>
<dbReference type="InterPro" id="IPR036852">
    <property type="entry name" value="Peptidase_S8/S53_dom_sf"/>
</dbReference>
<evidence type="ECO:0000256" key="5">
    <source>
        <dbReference type="PROSITE-ProRule" id="PRU01240"/>
    </source>
</evidence>
<feature type="compositionally biased region" description="Low complexity" evidence="6">
    <location>
        <begin position="248"/>
        <end position="263"/>
    </location>
</feature>
<comment type="caution">
    <text evidence="5">Lacks conserved residue(s) required for the propagation of feature annotation.</text>
</comment>
<reference evidence="9 10" key="1">
    <citation type="submission" date="2013-08" db="EMBL/GenBank/DDBJ databases">
        <title>Genome sequencing of Cellulomonas bogoriensis 69B4.</title>
        <authorList>
            <person name="Chen F."/>
            <person name="Li Y."/>
            <person name="Wang G."/>
        </authorList>
    </citation>
    <scope>NUCLEOTIDE SEQUENCE [LARGE SCALE GENOMIC DNA]</scope>
    <source>
        <strain evidence="9 10">69B4</strain>
    </source>
</reference>
<gene>
    <name evidence="9" type="ORF">N869_11740</name>
</gene>
<dbReference type="Proteomes" id="UP000054314">
    <property type="component" value="Unassembled WGS sequence"/>
</dbReference>
<evidence type="ECO:0000256" key="3">
    <source>
        <dbReference type="ARBA" id="ARBA00022801"/>
    </source>
</evidence>
<comment type="similarity">
    <text evidence="1 5">Belongs to the peptidase S8 family.</text>
</comment>
<dbReference type="OrthoDB" id="3644449at2"/>
<evidence type="ECO:0000256" key="1">
    <source>
        <dbReference type="ARBA" id="ARBA00011073"/>
    </source>
</evidence>
<evidence type="ECO:0000256" key="7">
    <source>
        <dbReference type="SAM" id="Phobius"/>
    </source>
</evidence>
<evidence type="ECO:0000256" key="6">
    <source>
        <dbReference type="SAM" id="MobiDB-lite"/>
    </source>
</evidence>
<keyword evidence="2" id="KW-0645">Protease</keyword>
<organism evidence="9 10">
    <name type="scientific">Cellulomonas bogoriensis 69B4 = DSM 16987</name>
    <dbReference type="NCBI Taxonomy" id="1386082"/>
    <lineage>
        <taxon>Bacteria</taxon>
        <taxon>Bacillati</taxon>
        <taxon>Actinomycetota</taxon>
        <taxon>Actinomycetes</taxon>
        <taxon>Micrococcales</taxon>
        <taxon>Cellulomonadaceae</taxon>
        <taxon>Cellulomonas</taxon>
    </lineage>
</organism>
<comment type="caution">
    <text evidence="9">The sequence shown here is derived from an EMBL/GenBank/DDBJ whole genome shotgun (WGS) entry which is preliminary data.</text>
</comment>
<dbReference type="Gene3D" id="3.40.50.200">
    <property type="entry name" value="Peptidase S8/S53 domain"/>
    <property type="match status" value="1"/>
</dbReference>
<dbReference type="PROSITE" id="PS00138">
    <property type="entry name" value="SUBTILASE_SER"/>
    <property type="match status" value="1"/>
</dbReference>
<evidence type="ECO:0000313" key="10">
    <source>
        <dbReference type="Proteomes" id="UP000054314"/>
    </source>
</evidence>
<dbReference type="EMBL" id="AXCZ01000336">
    <property type="protein sequence ID" value="KGM08431.1"/>
    <property type="molecule type" value="Genomic_DNA"/>
</dbReference>
<dbReference type="PANTHER" id="PTHR43806">
    <property type="entry name" value="PEPTIDASE S8"/>
    <property type="match status" value="1"/>
</dbReference>
<sequence>VIGNGQGLDGGPGIQGTAPGATLYFYAASRTSSDQAWPCSVDGVDGMLLAIEQAVRDGAHIISISLSKNLPHDLADALAVAQRSGAIVVVTSPGKRAIGTFDTGIAGANGMVIVEAAGPDGLPVEGLSVSHPLVTVAAPGAQMRIYNGYENWEEYRLQDGTSLATPWVAGALALVWSEYPQATGNQIIQTLVRHTFQNSGEMDRHGDTIGYGTVSILNMLNADPTAYPDANPLLRDDPLVSPSIADITGTPTPDDQADDPAPGSGDGTEKAPPDGDGAFSNLLVLTSTIVGAAILLALVSLVVIVVARRNRRGRS</sequence>
<keyword evidence="7" id="KW-1133">Transmembrane helix</keyword>
<feature type="region of interest" description="Disordered" evidence="6">
    <location>
        <begin position="230"/>
        <end position="274"/>
    </location>
</feature>
<protein>
    <recommendedName>
        <fullName evidence="8">Peptidase S8/S53 domain-containing protein</fullName>
    </recommendedName>
</protein>
<dbReference type="GO" id="GO:0006508">
    <property type="term" value="P:proteolysis"/>
    <property type="evidence" value="ECO:0007669"/>
    <property type="project" value="UniProtKB-KW"/>
</dbReference>
<evidence type="ECO:0000313" key="9">
    <source>
        <dbReference type="EMBL" id="KGM08431.1"/>
    </source>
</evidence>